<accession>A0ABZ1B951</accession>
<evidence type="ECO:0000313" key="2">
    <source>
        <dbReference type="EMBL" id="WRL66902.1"/>
    </source>
</evidence>
<keyword evidence="3" id="KW-1185">Reference proteome</keyword>
<feature type="region of interest" description="Disordered" evidence="1">
    <location>
        <begin position="54"/>
        <end position="85"/>
    </location>
</feature>
<reference evidence="2 3" key="1">
    <citation type="submission" date="2023-12" db="EMBL/GenBank/DDBJ databases">
        <title>Blastococcus brunescens sp. nov., an actonobacterium isolated from sandstone collected in sahara desert.</title>
        <authorList>
            <person name="Gtari M."/>
            <person name="Ghodhbane F."/>
        </authorList>
    </citation>
    <scope>NUCLEOTIDE SEQUENCE [LARGE SCALE GENOMIC DNA]</scope>
    <source>
        <strain evidence="2 3">BMG 8361</strain>
    </source>
</reference>
<evidence type="ECO:0000313" key="3">
    <source>
        <dbReference type="Proteomes" id="UP001324287"/>
    </source>
</evidence>
<sequence length="85" mass="9077">MLDLGRLHERVLTLGDVRAAEGLAVLNSLRGRRSAWLLPDPMLAGAGRLRVAGTARTTDDHISARPAGAGERLSPTAASRPWTRP</sequence>
<organism evidence="2 3">
    <name type="scientific">Blastococcus brunescens</name>
    <dbReference type="NCBI Taxonomy" id="1564165"/>
    <lineage>
        <taxon>Bacteria</taxon>
        <taxon>Bacillati</taxon>
        <taxon>Actinomycetota</taxon>
        <taxon>Actinomycetes</taxon>
        <taxon>Geodermatophilales</taxon>
        <taxon>Geodermatophilaceae</taxon>
        <taxon>Blastococcus</taxon>
    </lineage>
</organism>
<gene>
    <name evidence="2" type="ORF">U6N30_09075</name>
</gene>
<dbReference type="Proteomes" id="UP001324287">
    <property type="component" value="Chromosome"/>
</dbReference>
<evidence type="ECO:0000256" key="1">
    <source>
        <dbReference type="SAM" id="MobiDB-lite"/>
    </source>
</evidence>
<dbReference type="EMBL" id="CP141261">
    <property type="protein sequence ID" value="WRL66902.1"/>
    <property type="molecule type" value="Genomic_DNA"/>
</dbReference>
<name>A0ABZ1B951_9ACTN</name>
<proteinExistence type="predicted"/>
<protein>
    <submittedName>
        <fullName evidence="2">Uncharacterized protein</fullName>
    </submittedName>
</protein>